<dbReference type="GO" id="GO:0005576">
    <property type="term" value="C:extracellular region"/>
    <property type="evidence" value="ECO:0007669"/>
    <property type="project" value="UniProtKB-ARBA"/>
</dbReference>
<name>A0A8V0XE11_CHICK</name>
<keyword evidence="1" id="KW-0391">Immunity</keyword>
<dbReference type="AlphaFoldDB" id="A0A8V0XE11"/>
<evidence type="ECO:0000256" key="3">
    <source>
        <dbReference type="ARBA" id="ARBA00043265"/>
    </source>
</evidence>
<protein>
    <recommendedName>
        <fullName evidence="5">Ig-like domain-containing protein</fullName>
    </recommendedName>
</protein>
<organism evidence="6 7">
    <name type="scientific">Gallus gallus</name>
    <name type="common">Chicken</name>
    <dbReference type="NCBI Taxonomy" id="9031"/>
    <lineage>
        <taxon>Eukaryota</taxon>
        <taxon>Metazoa</taxon>
        <taxon>Chordata</taxon>
        <taxon>Craniata</taxon>
        <taxon>Vertebrata</taxon>
        <taxon>Euteleostomi</taxon>
        <taxon>Archelosauria</taxon>
        <taxon>Archosauria</taxon>
        <taxon>Dinosauria</taxon>
        <taxon>Saurischia</taxon>
        <taxon>Theropoda</taxon>
        <taxon>Coelurosauria</taxon>
        <taxon>Aves</taxon>
        <taxon>Neognathae</taxon>
        <taxon>Galloanserae</taxon>
        <taxon>Galliformes</taxon>
        <taxon>Phasianidae</taxon>
        <taxon>Phasianinae</taxon>
        <taxon>Gallus</taxon>
    </lineage>
</organism>
<dbReference type="FunFam" id="2.60.40.10:FF:002198">
    <property type="entry name" value="Immunoglobulin heavy variable 5-2"/>
    <property type="match status" value="1"/>
</dbReference>
<evidence type="ECO:0000256" key="1">
    <source>
        <dbReference type="ARBA" id="ARBA00022859"/>
    </source>
</evidence>
<dbReference type="FunCoup" id="A0A8V0XE11">
    <property type="interactions" value="121"/>
</dbReference>
<evidence type="ECO:0000259" key="5">
    <source>
        <dbReference type="PROSITE" id="PS50835"/>
    </source>
</evidence>
<dbReference type="GO" id="GO:0019814">
    <property type="term" value="C:immunoglobulin complex"/>
    <property type="evidence" value="ECO:0007669"/>
    <property type="project" value="UniProtKB-KW"/>
</dbReference>
<feature type="region of interest" description="Disordered" evidence="4">
    <location>
        <begin position="377"/>
        <end position="437"/>
    </location>
</feature>
<evidence type="ECO:0000313" key="6">
    <source>
        <dbReference type="Ensembl" id="ENSGALP00010004913.1"/>
    </source>
</evidence>
<proteinExistence type="predicted"/>
<accession>A0A8V0XE11</accession>
<dbReference type="SMART" id="SM00406">
    <property type="entry name" value="IGv"/>
    <property type="match status" value="1"/>
</dbReference>
<dbReference type="GO" id="GO:0003823">
    <property type="term" value="F:antigen binding"/>
    <property type="evidence" value="ECO:0000318"/>
    <property type="project" value="GO_Central"/>
</dbReference>
<dbReference type="InterPro" id="IPR007110">
    <property type="entry name" value="Ig-like_dom"/>
</dbReference>
<dbReference type="Gene3D" id="2.60.40.10">
    <property type="entry name" value="Immunoglobulins"/>
    <property type="match status" value="1"/>
</dbReference>
<evidence type="ECO:0000256" key="2">
    <source>
        <dbReference type="ARBA" id="ARBA00023130"/>
    </source>
</evidence>
<dbReference type="InterPro" id="IPR036179">
    <property type="entry name" value="Ig-like_dom_sf"/>
</dbReference>
<keyword evidence="3" id="KW-1280">Immunoglobulin</keyword>
<dbReference type="Ensembl" id="ENSGALT00010008286.1">
    <property type="protein sequence ID" value="ENSGALP00010004913.1"/>
    <property type="gene ID" value="ENSGALG00010003556.1"/>
</dbReference>
<dbReference type="GO" id="GO:0016064">
    <property type="term" value="P:immunoglobulin mediated immune response"/>
    <property type="evidence" value="ECO:0000318"/>
    <property type="project" value="GO_Central"/>
</dbReference>
<keyword evidence="2" id="KW-1064">Adaptive immunity</keyword>
<evidence type="ECO:0000313" key="7">
    <source>
        <dbReference type="Proteomes" id="UP000000539"/>
    </source>
</evidence>
<dbReference type="InterPro" id="IPR013106">
    <property type="entry name" value="Ig_V-set"/>
</dbReference>
<dbReference type="PROSITE" id="PS50835">
    <property type="entry name" value="IG_LIKE"/>
    <property type="match status" value="1"/>
</dbReference>
<dbReference type="GeneTree" id="ENSGT01050000244936"/>
<evidence type="ECO:0000256" key="4">
    <source>
        <dbReference type="SAM" id="MobiDB-lite"/>
    </source>
</evidence>
<dbReference type="Proteomes" id="UP000000539">
    <property type="component" value="Chromosome 35"/>
</dbReference>
<keyword evidence="7" id="KW-1185">Reference proteome</keyword>
<dbReference type="InterPro" id="IPR013783">
    <property type="entry name" value="Ig-like_fold"/>
</dbReference>
<reference evidence="6" key="1">
    <citation type="submission" date="2020-11" db="EMBL/GenBank/DDBJ databases">
        <title>Gallus gallus (Chicken) genome, bGalGal1, GRCg7b, maternal haplotype autosomes + Z &amp; W.</title>
        <authorList>
            <person name="Warren W."/>
            <person name="Formenti G."/>
            <person name="Fedrigo O."/>
            <person name="Haase B."/>
            <person name="Mountcastle J."/>
            <person name="Balacco J."/>
            <person name="Tracey A."/>
            <person name="Schneider V."/>
            <person name="Okimoto R."/>
            <person name="Cheng H."/>
            <person name="Hawken R."/>
            <person name="Howe K."/>
            <person name="Jarvis E.D."/>
        </authorList>
    </citation>
    <scope>NUCLEOTIDE SEQUENCE [LARGE SCALE GENOMIC DNA]</scope>
    <source>
        <strain evidence="6">Broiler</strain>
    </source>
</reference>
<dbReference type="PANTHER" id="PTHR23266">
    <property type="entry name" value="IMMUNOGLOBULIN HEAVY CHAIN"/>
    <property type="match status" value="1"/>
</dbReference>
<reference evidence="6" key="2">
    <citation type="submission" date="2025-08" db="UniProtKB">
        <authorList>
            <consortium name="Ensembl"/>
        </authorList>
    </citation>
    <scope>IDENTIFICATION</scope>
    <source>
        <strain evidence="6">broiler</strain>
    </source>
</reference>
<dbReference type="SUPFAM" id="SSF48726">
    <property type="entry name" value="Immunoglobulin"/>
    <property type="match status" value="1"/>
</dbReference>
<sequence length="437" mass="45375">MGSRWSLNGFPMGPPWDVYKVSRHTLWGLSEAQLHEAVWRWLRQRSLSFPTGLMAAVTLDESGGGLQTPGGGLSLVCKASGFTFSSYSMGWVRQAPGKGLEYVAEISGTGSSTYYAPAVKGRATISRDNGQSTVRLQLNNLRAEDTGTYYCAKAAGSCTYGYSCAGGCGQHSGLIIATSPFHLSGPVTCGDPALTVGQSSSLTPTSPCRCPTPLCTKDFSPTSNLTPNVQCDPISSHCNTVHGAELTPPDPNLLSGSALHPRAQLCNVGHSSAHSGMGSVSGGRGVGHVGVGGSRKMCDAVDLTNTRTKISGTVIGAGVLSPEVVQLQPHCALPVVPRDGGTALHCRRVVCATTSAANLSDVFQPLAGRLAHPEHVEAAEGEPGGLADEAERSSGRLEAAPGLVQRHGRHQPCGEGQRALTEPPPHGLVEPGLTETP</sequence>
<reference evidence="6" key="3">
    <citation type="submission" date="2025-09" db="UniProtKB">
        <authorList>
            <consortium name="Ensembl"/>
        </authorList>
    </citation>
    <scope>IDENTIFICATION</scope>
    <source>
        <strain evidence="6">broiler</strain>
    </source>
</reference>
<dbReference type="InterPro" id="IPR050199">
    <property type="entry name" value="IgHV"/>
</dbReference>
<feature type="domain" description="Ig-like" evidence="5">
    <location>
        <begin position="50"/>
        <end position="151"/>
    </location>
</feature>
<dbReference type="Pfam" id="PF07686">
    <property type="entry name" value="V-set"/>
    <property type="match status" value="1"/>
</dbReference>